<dbReference type="GO" id="GO:0016020">
    <property type="term" value="C:membrane"/>
    <property type="evidence" value="ECO:0007669"/>
    <property type="project" value="UniProtKB-SubCell"/>
</dbReference>
<dbReference type="STRING" id="314285.KT71_19223"/>
<gene>
    <name evidence="8" type="ORF">KT71_19223</name>
</gene>
<proteinExistence type="inferred from homology"/>
<feature type="transmembrane region" description="Helical" evidence="7">
    <location>
        <begin position="162"/>
        <end position="182"/>
    </location>
</feature>
<keyword evidence="3 7" id="KW-0812">Transmembrane</keyword>
<evidence type="ECO:0000256" key="5">
    <source>
        <dbReference type="ARBA" id="ARBA00023136"/>
    </source>
</evidence>
<reference evidence="8 9" key="2">
    <citation type="journal article" date="2009" name="PLoS ONE">
        <title>The photosynthetic apparatus and its regulation in the aerobic gammaproteobacterium Congregibacter litoralis gen. nov., sp. nov.</title>
        <authorList>
            <person name="Spring S."/>
            <person name="Lunsdorf H."/>
            <person name="Fuchs B.M."/>
            <person name="Tindall B.J."/>
        </authorList>
    </citation>
    <scope>NUCLEOTIDE SEQUENCE [LARGE SCALE GENOMIC DNA]</scope>
    <source>
        <strain evidence="8">KT71</strain>
    </source>
</reference>
<dbReference type="OrthoDB" id="5792512at2"/>
<feature type="compositionally biased region" description="Basic and acidic residues" evidence="6">
    <location>
        <begin position="373"/>
        <end position="383"/>
    </location>
</feature>
<evidence type="ECO:0000313" key="9">
    <source>
        <dbReference type="Proteomes" id="UP000019205"/>
    </source>
</evidence>
<comment type="similarity">
    <text evidence="2">Belongs to the autoinducer-2 exporter (AI-2E) (TC 2.A.86) family.</text>
</comment>
<evidence type="ECO:0000256" key="7">
    <source>
        <dbReference type="SAM" id="Phobius"/>
    </source>
</evidence>
<dbReference type="PANTHER" id="PTHR21716">
    <property type="entry name" value="TRANSMEMBRANE PROTEIN"/>
    <property type="match status" value="1"/>
</dbReference>
<name>A4ACL4_9GAMM</name>
<reference evidence="8 9" key="1">
    <citation type="journal article" date="2007" name="Proc. Natl. Acad. Sci. U.S.A.">
        <title>Characterization of a marine gammaproteobacterium capable of aerobic anoxygenic photosynthesis.</title>
        <authorList>
            <person name="Fuchs B.M."/>
            <person name="Spring S."/>
            <person name="Teeling H."/>
            <person name="Quast C."/>
            <person name="Wulf J."/>
            <person name="Schattenhofer M."/>
            <person name="Yan S."/>
            <person name="Ferriera S."/>
            <person name="Johnson J."/>
            <person name="Glockner F.O."/>
            <person name="Amann R."/>
        </authorList>
    </citation>
    <scope>NUCLEOTIDE SEQUENCE [LARGE SCALE GENOMIC DNA]</scope>
    <source>
        <strain evidence="8">KT71</strain>
    </source>
</reference>
<feature type="transmembrane region" description="Helical" evidence="7">
    <location>
        <begin position="223"/>
        <end position="250"/>
    </location>
</feature>
<evidence type="ECO:0000256" key="4">
    <source>
        <dbReference type="ARBA" id="ARBA00022989"/>
    </source>
</evidence>
<feature type="transmembrane region" description="Helical" evidence="7">
    <location>
        <begin position="284"/>
        <end position="307"/>
    </location>
</feature>
<dbReference type="PANTHER" id="PTHR21716:SF64">
    <property type="entry name" value="AI-2 TRANSPORT PROTEIN TQSA"/>
    <property type="match status" value="1"/>
</dbReference>
<evidence type="ECO:0000256" key="1">
    <source>
        <dbReference type="ARBA" id="ARBA00004141"/>
    </source>
</evidence>
<dbReference type="InterPro" id="IPR002549">
    <property type="entry name" value="AI-2E-like"/>
</dbReference>
<feature type="transmembrane region" description="Helical" evidence="7">
    <location>
        <begin position="319"/>
        <end position="344"/>
    </location>
</feature>
<protein>
    <submittedName>
        <fullName evidence="8">Putative permease</fullName>
    </submittedName>
</protein>
<organism evidence="8 9">
    <name type="scientific">Congregibacter litoralis KT71</name>
    <dbReference type="NCBI Taxonomy" id="314285"/>
    <lineage>
        <taxon>Bacteria</taxon>
        <taxon>Pseudomonadati</taxon>
        <taxon>Pseudomonadota</taxon>
        <taxon>Gammaproteobacteria</taxon>
        <taxon>Cellvibrionales</taxon>
        <taxon>Halieaceae</taxon>
        <taxon>Congregibacter</taxon>
    </lineage>
</organism>
<evidence type="ECO:0000313" key="8">
    <source>
        <dbReference type="EMBL" id="EAQ96228.1"/>
    </source>
</evidence>
<dbReference type="eggNOG" id="COG0628">
    <property type="taxonomic scope" value="Bacteria"/>
</dbReference>
<keyword evidence="9" id="KW-1185">Reference proteome</keyword>
<sequence>MSDSGPDLEVKAEIPVNRWPLVFAVFAAMAVLFYILEPILLPFVLGALTGYLGDPLVDRVEERGGSRTFGVILVFLFFTTLSLVALFFAVPVLLQQLDGLIGRIPVLYAWLRDVAVPWLQSRTLVTGANLPQIDWSAQLLENWQSLGKVTATTISRITGSGLGLLLGMANIALVPVVAFYLMRDWDDIAERILHLMPKAWQAGTQQMVREADEVVGAFLRGQFIVMCALGALYAAGLYLAGIELALLLGLIAGLASIVPYLGFIVGITASLIAAWLQFHEPLPLLYVAAVFGVGQLIESMVLTPVLVGDRIGLHPVMVIFALMAGGQLAGFVGVVVALPVAAVIKVFASHALVHYRNSSLYTDPDEDSGQDSNHGDREFDGDA</sequence>
<comment type="caution">
    <text evidence="8">The sequence shown here is derived from an EMBL/GenBank/DDBJ whole genome shotgun (WGS) entry which is preliminary data.</text>
</comment>
<evidence type="ECO:0000256" key="3">
    <source>
        <dbReference type="ARBA" id="ARBA00022692"/>
    </source>
</evidence>
<dbReference type="AlphaFoldDB" id="A4ACL4"/>
<feature type="region of interest" description="Disordered" evidence="6">
    <location>
        <begin position="363"/>
        <end position="383"/>
    </location>
</feature>
<accession>A4ACL4</accession>
<feature type="transmembrane region" description="Helical" evidence="7">
    <location>
        <begin position="21"/>
        <end position="48"/>
    </location>
</feature>
<dbReference type="GO" id="GO:0055085">
    <property type="term" value="P:transmembrane transport"/>
    <property type="evidence" value="ECO:0007669"/>
    <property type="project" value="TreeGrafter"/>
</dbReference>
<dbReference type="Pfam" id="PF01594">
    <property type="entry name" value="AI-2E_transport"/>
    <property type="match status" value="1"/>
</dbReference>
<dbReference type="HOGENOM" id="CLU_031275_8_0_6"/>
<evidence type="ECO:0000256" key="2">
    <source>
        <dbReference type="ARBA" id="ARBA00009773"/>
    </source>
</evidence>
<keyword evidence="4 7" id="KW-1133">Transmembrane helix</keyword>
<evidence type="ECO:0000256" key="6">
    <source>
        <dbReference type="SAM" id="MobiDB-lite"/>
    </source>
</evidence>
<keyword evidence="5 7" id="KW-0472">Membrane</keyword>
<feature type="transmembrane region" description="Helical" evidence="7">
    <location>
        <begin position="257"/>
        <end position="278"/>
    </location>
</feature>
<comment type="subcellular location">
    <subcellularLocation>
        <location evidence="1">Membrane</location>
        <topology evidence="1">Multi-pass membrane protein</topology>
    </subcellularLocation>
</comment>
<dbReference type="EMBL" id="AAOA02000005">
    <property type="protein sequence ID" value="EAQ96228.1"/>
    <property type="molecule type" value="Genomic_DNA"/>
</dbReference>
<dbReference type="RefSeq" id="WP_008296283.1">
    <property type="nucleotide sequence ID" value="NZ_CM002299.1"/>
</dbReference>
<dbReference type="Proteomes" id="UP000019205">
    <property type="component" value="Chromosome"/>
</dbReference>
<feature type="transmembrane region" description="Helical" evidence="7">
    <location>
        <begin position="68"/>
        <end position="94"/>
    </location>
</feature>